<dbReference type="OrthoDB" id="9802489at2"/>
<dbReference type="Pfam" id="PF02627">
    <property type="entry name" value="CMD"/>
    <property type="match status" value="1"/>
</dbReference>
<dbReference type="PANTHER" id="PTHR33570:SF2">
    <property type="entry name" value="CARBOXYMUCONOLACTONE DECARBOXYLASE-LIKE DOMAIN-CONTAINING PROTEIN"/>
    <property type="match status" value="1"/>
</dbReference>
<dbReference type="AlphaFoldDB" id="A0A1X0B9V5"/>
<name>A0A1X0B9V5_9MYCO</name>
<evidence type="ECO:0000313" key="3">
    <source>
        <dbReference type="Proteomes" id="UP000192448"/>
    </source>
</evidence>
<dbReference type="EMBL" id="MVHF01000002">
    <property type="protein sequence ID" value="ORA39122.1"/>
    <property type="molecule type" value="Genomic_DNA"/>
</dbReference>
<comment type="caution">
    <text evidence="2">The sequence shown here is derived from an EMBL/GenBank/DDBJ whole genome shotgun (WGS) entry which is preliminary data.</text>
</comment>
<sequence>MTDPADRYDAGMVVRRAVLGDDHVDRAIAHTTDFTADFQTLITEYAWGSIWTRPGLDRRARSLITLTALIARGHHEELAMHLRAARTNGLTDDEIKEVLLQTAIYCGVPDANTAFRIAQETLFSGDNTP</sequence>
<evidence type="ECO:0000259" key="1">
    <source>
        <dbReference type="Pfam" id="PF02627"/>
    </source>
</evidence>
<keyword evidence="3" id="KW-1185">Reference proteome</keyword>
<dbReference type="SUPFAM" id="SSF69118">
    <property type="entry name" value="AhpD-like"/>
    <property type="match status" value="1"/>
</dbReference>
<evidence type="ECO:0000313" key="2">
    <source>
        <dbReference type="EMBL" id="ORA39122.1"/>
    </source>
</evidence>
<dbReference type="Gene3D" id="1.20.1290.10">
    <property type="entry name" value="AhpD-like"/>
    <property type="match status" value="1"/>
</dbReference>
<dbReference type="GO" id="GO:0051920">
    <property type="term" value="F:peroxiredoxin activity"/>
    <property type="evidence" value="ECO:0007669"/>
    <property type="project" value="InterPro"/>
</dbReference>
<dbReference type="NCBIfam" id="TIGR02425">
    <property type="entry name" value="decarb_PcaC"/>
    <property type="match status" value="1"/>
</dbReference>
<dbReference type="PANTHER" id="PTHR33570">
    <property type="entry name" value="4-CARBOXYMUCONOLACTONE DECARBOXYLASE FAMILY PROTEIN"/>
    <property type="match status" value="1"/>
</dbReference>
<gene>
    <name evidence="2" type="ORF">BST13_02220</name>
</gene>
<accession>A0A1X0B9V5</accession>
<dbReference type="InterPro" id="IPR052512">
    <property type="entry name" value="4CMD/NDH-1_regulator"/>
</dbReference>
<dbReference type="RefSeq" id="WP_083160208.1">
    <property type="nucleotide sequence ID" value="NZ_MVHF01000002.1"/>
</dbReference>
<dbReference type="InterPro" id="IPR012788">
    <property type="entry name" value="Decarb_PcaC"/>
</dbReference>
<protein>
    <submittedName>
        <fullName evidence="2">4-carboxymuconolactone decarboxylase</fullName>
    </submittedName>
</protein>
<reference evidence="2 3" key="1">
    <citation type="submission" date="2017-02" db="EMBL/GenBank/DDBJ databases">
        <title>The new phylogeny of genus Mycobacterium.</title>
        <authorList>
            <person name="Tortoli E."/>
            <person name="Trovato A."/>
            <person name="Cirillo D.M."/>
        </authorList>
    </citation>
    <scope>NUCLEOTIDE SEQUENCE [LARGE SCALE GENOMIC DNA]</scope>
    <source>
        <strain evidence="2 3">RW6</strain>
    </source>
</reference>
<feature type="domain" description="Carboxymuconolactone decarboxylase-like" evidence="1">
    <location>
        <begin position="37"/>
        <end position="120"/>
    </location>
</feature>
<dbReference type="Proteomes" id="UP000192448">
    <property type="component" value="Unassembled WGS sequence"/>
</dbReference>
<dbReference type="InterPro" id="IPR029032">
    <property type="entry name" value="AhpD-like"/>
</dbReference>
<proteinExistence type="predicted"/>
<dbReference type="STRING" id="1927124.BST13_02220"/>
<dbReference type="InterPro" id="IPR003779">
    <property type="entry name" value="CMD-like"/>
</dbReference>
<organism evidence="2 3">
    <name type="scientific">Mycobacterium aquaticum</name>
    <dbReference type="NCBI Taxonomy" id="1927124"/>
    <lineage>
        <taxon>Bacteria</taxon>
        <taxon>Bacillati</taxon>
        <taxon>Actinomycetota</taxon>
        <taxon>Actinomycetes</taxon>
        <taxon>Mycobacteriales</taxon>
        <taxon>Mycobacteriaceae</taxon>
        <taxon>Mycobacterium</taxon>
    </lineage>
</organism>